<evidence type="ECO:0000313" key="2">
    <source>
        <dbReference type="Proteomes" id="UP000053144"/>
    </source>
</evidence>
<gene>
    <name evidence="1" type="ORF">LR48_Vigan07g163900</name>
</gene>
<protein>
    <submittedName>
        <fullName evidence="1">Uncharacterized protein</fullName>
    </submittedName>
</protein>
<accession>A0A0L9UYK5</accession>
<name>A0A0L9UYK5_PHAAN</name>
<dbReference type="AlphaFoldDB" id="A0A0L9UYK5"/>
<proteinExistence type="predicted"/>
<dbReference type="EMBL" id="CM003377">
    <property type="protein sequence ID" value="KOM47935.1"/>
    <property type="molecule type" value="Genomic_DNA"/>
</dbReference>
<evidence type="ECO:0000313" key="1">
    <source>
        <dbReference type="EMBL" id="KOM47935.1"/>
    </source>
</evidence>
<organism evidence="1 2">
    <name type="scientific">Phaseolus angularis</name>
    <name type="common">Azuki bean</name>
    <name type="synonym">Vigna angularis</name>
    <dbReference type="NCBI Taxonomy" id="3914"/>
    <lineage>
        <taxon>Eukaryota</taxon>
        <taxon>Viridiplantae</taxon>
        <taxon>Streptophyta</taxon>
        <taxon>Embryophyta</taxon>
        <taxon>Tracheophyta</taxon>
        <taxon>Spermatophyta</taxon>
        <taxon>Magnoliopsida</taxon>
        <taxon>eudicotyledons</taxon>
        <taxon>Gunneridae</taxon>
        <taxon>Pentapetalae</taxon>
        <taxon>rosids</taxon>
        <taxon>fabids</taxon>
        <taxon>Fabales</taxon>
        <taxon>Fabaceae</taxon>
        <taxon>Papilionoideae</taxon>
        <taxon>50 kb inversion clade</taxon>
        <taxon>NPAAA clade</taxon>
        <taxon>indigoferoid/millettioid clade</taxon>
        <taxon>Phaseoleae</taxon>
        <taxon>Vigna</taxon>
    </lineage>
</organism>
<dbReference type="Proteomes" id="UP000053144">
    <property type="component" value="Chromosome 7"/>
</dbReference>
<reference evidence="2" key="1">
    <citation type="journal article" date="2015" name="Proc. Natl. Acad. Sci. U.S.A.">
        <title>Genome sequencing of adzuki bean (Vigna angularis) provides insight into high starch and low fat accumulation and domestication.</title>
        <authorList>
            <person name="Yang K."/>
            <person name="Tian Z."/>
            <person name="Chen C."/>
            <person name="Luo L."/>
            <person name="Zhao B."/>
            <person name="Wang Z."/>
            <person name="Yu L."/>
            <person name="Li Y."/>
            <person name="Sun Y."/>
            <person name="Li W."/>
            <person name="Chen Y."/>
            <person name="Li Y."/>
            <person name="Zhang Y."/>
            <person name="Ai D."/>
            <person name="Zhao J."/>
            <person name="Shang C."/>
            <person name="Ma Y."/>
            <person name="Wu B."/>
            <person name="Wang M."/>
            <person name="Gao L."/>
            <person name="Sun D."/>
            <person name="Zhang P."/>
            <person name="Guo F."/>
            <person name="Wang W."/>
            <person name="Li Y."/>
            <person name="Wang J."/>
            <person name="Varshney R.K."/>
            <person name="Wang J."/>
            <person name="Ling H.Q."/>
            <person name="Wan P."/>
        </authorList>
    </citation>
    <scope>NUCLEOTIDE SEQUENCE</scope>
    <source>
        <strain evidence="2">cv. Jingnong 6</strain>
    </source>
</reference>
<sequence>MGECWDVPKYVIDEHESGRSVGRLQRICRGGYRWVVGVTTVSEDSHDGSVSMMMIMVLEMLQVLLG</sequence>
<dbReference type="Gramene" id="KOM47935">
    <property type="protein sequence ID" value="KOM47935"/>
    <property type="gene ID" value="LR48_Vigan07g163900"/>
</dbReference>